<evidence type="ECO:0000259" key="1">
    <source>
        <dbReference type="Pfam" id="PF04909"/>
    </source>
</evidence>
<dbReference type="AlphaFoldDB" id="X1ITA6"/>
<dbReference type="GO" id="GO:0016787">
    <property type="term" value="F:hydrolase activity"/>
    <property type="evidence" value="ECO:0007669"/>
    <property type="project" value="InterPro"/>
</dbReference>
<sequence length="126" mass="14591">ALLWHVMEKFPESKIKVDHAGYGGTWDKALHLAYAWPNIYLDFAFLRTTYPPFKIMEFLQHAKWAGILDRCLWGTDYPWAPRKVELDMYRSFPAETQRLGVEPVLTEADIEAFLGGNAEKFLGLIK</sequence>
<reference evidence="2" key="1">
    <citation type="journal article" date="2014" name="Front. Microbiol.">
        <title>High frequency of phylogenetically diverse reductive dehalogenase-homologous genes in deep subseafloor sedimentary metagenomes.</title>
        <authorList>
            <person name="Kawai M."/>
            <person name="Futagami T."/>
            <person name="Toyoda A."/>
            <person name="Takaki Y."/>
            <person name="Nishi S."/>
            <person name="Hori S."/>
            <person name="Arai W."/>
            <person name="Tsubouchi T."/>
            <person name="Morono Y."/>
            <person name="Uchiyama I."/>
            <person name="Ito T."/>
            <person name="Fujiyama A."/>
            <person name="Inagaki F."/>
            <person name="Takami H."/>
        </authorList>
    </citation>
    <scope>NUCLEOTIDE SEQUENCE</scope>
    <source>
        <strain evidence="2">Expedition CK06-06</strain>
    </source>
</reference>
<dbReference type="SUPFAM" id="SSF51556">
    <property type="entry name" value="Metallo-dependent hydrolases"/>
    <property type="match status" value="1"/>
</dbReference>
<proteinExistence type="predicted"/>
<accession>X1ITA6</accession>
<dbReference type="InterPro" id="IPR006680">
    <property type="entry name" value="Amidohydro-rel"/>
</dbReference>
<dbReference type="Gene3D" id="3.20.20.140">
    <property type="entry name" value="Metal-dependent hydrolases"/>
    <property type="match status" value="1"/>
</dbReference>
<name>X1ITA6_9ZZZZ</name>
<organism evidence="2">
    <name type="scientific">marine sediment metagenome</name>
    <dbReference type="NCBI Taxonomy" id="412755"/>
    <lineage>
        <taxon>unclassified sequences</taxon>
        <taxon>metagenomes</taxon>
        <taxon>ecological metagenomes</taxon>
    </lineage>
</organism>
<feature type="domain" description="Amidohydrolase-related" evidence="1">
    <location>
        <begin position="5"/>
        <end position="124"/>
    </location>
</feature>
<dbReference type="EMBL" id="BARU01035212">
    <property type="protein sequence ID" value="GAH72465.1"/>
    <property type="molecule type" value="Genomic_DNA"/>
</dbReference>
<dbReference type="Pfam" id="PF04909">
    <property type="entry name" value="Amidohydro_2"/>
    <property type="match status" value="1"/>
</dbReference>
<protein>
    <recommendedName>
        <fullName evidence="1">Amidohydrolase-related domain-containing protein</fullName>
    </recommendedName>
</protein>
<comment type="caution">
    <text evidence="2">The sequence shown here is derived from an EMBL/GenBank/DDBJ whole genome shotgun (WGS) entry which is preliminary data.</text>
</comment>
<gene>
    <name evidence="2" type="ORF">S03H2_55154</name>
</gene>
<dbReference type="InterPro" id="IPR032466">
    <property type="entry name" value="Metal_Hydrolase"/>
</dbReference>
<feature type="non-terminal residue" evidence="2">
    <location>
        <position position="1"/>
    </location>
</feature>
<evidence type="ECO:0000313" key="2">
    <source>
        <dbReference type="EMBL" id="GAH72465.1"/>
    </source>
</evidence>